<proteinExistence type="predicted"/>
<dbReference type="InterPro" id="IPR038095">
    <property type="entry name" value="Costars_sf"/>
</dbReference>
<dbReference type="InterPro" id="IPR002999">
    <property type="entry name" value="Tudor"/>
</dbReference>
<feature type="region of interest" description="Disordered" evidence="1">
    <location>
        <begin position="31"/>
        <end position="90"/>
    </location>
</feature>
<dbReference type="SMART" id="SM01283">
    <property type="entry name" value="Costars"/>
    <property type="match status" value="1"/>
</dbReference>
<dbReference type="AlphaFoldDB" id="A0A498SPT8"/>
<dbReference type="GO" id="GO:0035025">
    <property type="term" value="P:positive regulation of Rho protein signal transduction"/>
    <property type="evidence" value="ECO:0007669"/>
    <property type="project" value="InterPro"/>
</dbReference>
<dbReference type="PANTHER" id="PTHR22739">
    <property type="entry name" value="STRIATED MUSCLE ACTIVATOR OF RHO-DEPENDENT SIGNALING-RELATED"/>
    <property type="match status" value="1"/>
</dbReference>
<sequence length="521" mass="59311">MNRSNIARNWELRNIGRRETARGAINFFNSKDDRNASSAMDNSDNLKTNVRNKSVSSSQEDNVAVDATRKISESRKNSSTSDSNDEPNLHVISRSARDTIKMFNNIANKTKEKLDKNPFSSTYAVPKYDTSAQDYGRPTHGSKTEARGIKAGDYVMREVLFLCEVINTHAEGEPPNRIIRFGPLFYIYAHYSDKLVGMLIRARKYKLVDFEGEMLYQRQDDDKIIRLLKPIEEIRKLEPSGLPGTSKSEFLQGEYGKLVIPAAANDYMDAVVAYVESWTTIYVQLPNAYRTIAKMHKELQEIYRTTKSFSNPISGSSGIMKYDLQNECYRILIIKRVDPTVIRVRFVDFGYTDVATKQQIHPISKSLTNLPAQAFPIRIELKDGIAGSMSLNAFRKYLTNAQVIIQLGNKIVNDSFMGIIYLTDENNKWYSMNEAVESKISIKKLMINHNDNTSKEVIAHINDFNEEPVMMVLKPAGKINVEDKETELSSLRRKFEKKGKIFRNFAYGSPENSGYSNGKLI</sequence>
<dbReference type="Gene3D" id="1.10.10.1540">
    <property type="entry name" value="Costar domain"/>
    <property type="match status" value="1"/>
</dbReference>
<evidence type="ECO:0000259" key="2">
    <source>
        <dbReference type="SMART" id="SM01283"/>
    </source>
</evidence>
<evidence type="ECO:0000256" key="1">
    <source>
        <dbReference type="SAM" id="MobiDB-lite"/>
    </source>
</evidence>
<dbReference type="Gene3D" id="2.40.50.90">
    <property type="match status" value="1"/>
</dbReference>
<feature type="domain" description="Costars" evidence="2">
    <location>
        <begin position="153"/>
        <end position="228"/>
    </location>
</feature>
<dbReference type="InterPro" id="IPR035437">
    <property type="entry name" value="SNase_OB-fold_sf"/>
</dbReference>
<dbReference type="PANTHER" id="PTHR22739:SF7">
    <property type="entry name" value="EG:152A3.3 PROTEIN-RELATED"/>
    <property type="match status" value="1"/>
</dbReference>
<dbReference type="GO" id="GO:0003779">
    <property type="term" value="F:actin binding"/>
    <property type="evidence" value="ECO:0007669"/>
    <property type="project" value="InterPro"/>
</dbReference>
<dbReference type="Pfam" id="PF00567">
    <property type="entry name" value="TUDOR"/>
    <property type="match status" value="1"/>
</dbReference>
<feature type="compositionally biased region" description="Polar residues" evidence="1">
    <location>
        <begin position="36"/>
        <end position="61"/>
    </location>
</feature>
<name>A0A498SPT8_ACAVI</name>
<dbReference type="GO" id="GO:0045944">
    <property type="term" value="P:positive regulation of transcription by RNA polymerase II"/>
    <property type="evidence" value="ECO:0007669"/>
    <property type="project" value="TreeGrafter"/>
</dbReference>
<dbReference type="SUPFAM" id="SSF63748">
    <property type="entry name" value="Tudor/PWWP/MBT"/>
    <property type="match status" value="1"/>
</dbReference>
<organism evidence="3 4">
    <name type="scientific">Acanthocheilonema viteae</name>
    <name type="common">Filarial nematode worm</name>
    <name type="synonym">Dipetalonema viteae</name>
    <dbReference type="NCBI Taxonomy" id="6277"/>
    <lineage>
        <taxon>Eukaryota</taxon>
        <taxon>Metazoa</taxon>
        <taxon>Ecdysozoa</taxon>
        <taxon>Nematoda</taxon>
        <taxon>Chromadorea</taxon>
        <taxon>Rhabditida</taxon>
        <taxon>Spirurina</taxon>
        <taxon>Spiruromorpha</taxon>
        <taxon>Filarioidea</taxon>
        <taxon>Onchocercidae</taxon>
        <taxon>Acanthocheilonema</taxon>
    </lineage>
</organism>
<dbReference type="OrthoDB" id="9871914at2759"/>
<evidence type="ECO:0000313" key="3">
    <source>
        <dbReference type="EMBL" id="VBB33125.1"/>
    </source>
</evidence>
<feature type="compositionally biased region" description="Basic and acidic residues" evidence="1">
    <location>
        <begin position="67"/>
        <end position="76"/>
    </location>
</feature>
<dbReference type="Gene3D" id="2.30.30.140">
    <property type="match status" value="1"/>
</dbReference>
<gene>
    <name evidence="3" type="ORF">NAV_LOCUS7916</name>
</gene>
<evidence type="ECO:0000313" key="4">
    <source>
        <dbReference type="Proteomes" id="UP000276991"/>
    </source>
</evidence>
<dbReference type="InterPro" id="IPR027817">
    <property type="entry name" value="Costars_dom"/>
</dbReference>
<dbReference type="Proteomes" id="UP000276991">
    <property type="component" value="Unassembled WGS sequence"/>
</dbReference>
<dbReference type="Pfam" id="PF14705">
    <property type="entry name" value="Costars"/>
    <property type="match status" value="1"/>
</dbReference>
<reference evidence="3 4" key="1">
    <citation type="submission" date="2018-08" db="EMBL/GenBank/DDBJ databases">
        <authorList>
            <person name="Laetsch R D."/>
            <person name="Stevens L."/>
            <person name="Kumar S."/>
            <person name="Blaxter L. M."/>
        </authorList>
    </citation>
    <scope>NUCLEOTIDE SEQUENCE [LARGE SCALE GENOMIC DNA]</scope>
</reference>
<accession>A0A498SPT8</accession>
<keyword evidence="4" id="KW-1185">Reference proteome</keyword>
<dbReference type="EMBL" id="UPTC01002158">
    <property type="protein sequence ID" value="VBB33125.1"/>
    <property type="molecule type" value="Genomic_DNA"/>
</dbReference>
<dbReference type="GO" id="GO:0030017">
    <property type="term" value="C:sarcomere"/>
    <property type="evidence" value="ECO:0007669"/>
    <property type="project" value="TreeGrafter"/>
</dbReference>
<protein>
    <recommendedName>
        <fullName evidence="2">Costars domain-containing protein</fullName>
    </recommendedName>
</protein>
<dbReference type="InterPro" id="IPR026111">
    <property type="entry name" value="Abra"/>
</dbReference>